<dbReference type="RefSeq" id="WP_111500180.1">
    <property type="nucleotide sequence ID" value="NZ_QKYN01000032.1"/>
</dbReference>
<protein>
    <submittedName>
        <fullName evidence="1">Uncharacterized protein</fullName>
    </submittedName>
</protein>
<accession>A0A2X0IRE0</accession>
<dbReference type="AlphaFoldDB" id="A0A2X0IRE0"/>
<proteinExistence type="predicted"/>
<dbReference type="InterPro" id="IPR010982">
    <property type="entry name" value="Lambda_DNA-bd_dom_sf"/>
</dbReference>
<dbReference type="Gene3D" id="1.10.260.40">
    <property type="entry name" value="lambda repressor-like DNA-binding domains"/>
    <property type="match status" value="2"/>
</dbReference>
<reference evidence="1 2" key="1">
    <citation type="submission" date="2018-06" db="EMBL/GenBank/DDBJ databases">
        <title>Streptacidiphilus pinicola sp. nov., isolated from pine grove soil.</title>
        <authorList>
            <person name="Roh S.G."/>
            <person name="Park S."/>
            <person name="Kim M.-K."/>
            <person name="Yun B.-R."/>
            <person name="Park J."/>
            <person name="Kim M.J."/>
            <person name="Kim Y.S."/>
            <person name="Kim S.B."/>
        </authorList>
    </citation>
    <scope>NUCLEOTIDE SEQUENCE [LARGE SCALE GENOMIC DNA]</scope>
    <source>
        <strain evidence="1 2">MMS16-CNU450</strain>
    </source>
</reference>
<evidence type="ECO:0000313" key="1">
    <source>
        <dbReference type="EMBL" id="RAG86143.1"/>
    </source>
</evidence>
<keyword evidence="2" id="KW-1185">Reference proteome</keyword>
<gene>
    <name evidence="1" type="ORF">DN069_08165</name>
</gene>
<dbReference type="Proteomes" id="UP000248889">
    <property type="component" value="Unassembled WGS sequence"/>
</dbReference>
<organism evidence="1 2">
    <name type="scientific">Streptacidiphilus pinicola</name>
    <dbReference type="NCBI Taxonomy" id="2219663"/>
    <lineage>
        <taxon>Bacteria</taxon>
        <taxon>Bacillati</taxon>
        <taxon>Actinomycetota</taxon>
        <taxon>Actinomycetes</taxon>
        <taxon>Kitasatosporales</taxon>
        <taxon>Streptomycetaceae</taxon>
        <taxon>Streptacidiphilus</taxon>
    </lineage>
</organism>
<comment type="caution">
    <text evidence="1">The sequence shown here is derived from an EMBL/GenBank/DDBJ whole genome shotgun (WGS) entry which is preliminary data.</text>
</comment>
<dbReference type="OrthoDB" id="2679623at2"/>
<dbReference type="EMBL" id="QKYN01000032">
    <property type="protein sequence ID" value="RAG86143.1"/>
    <property type="molecule type" value="Genomic_DNA"/>
</dbReference>
<dbReference type="GO" id="GO:0003677">
    <property type="term" value="F:DNA binding"/>
    <property type="evidence" value="ECO:0007669"/>
    <property type="project" value="InterPro"/>
</dbReference>
<evidence type="ECO:0000313" key="2">
    <source>
        <dbReference type="Proteomes" id="UP000248889"/>
    </source>
</evidence>
<sequence>MSDSLARRVAERLDYLMRTGHPDGSGPTHYAAVAEASQAYAREHGGPTISHQGVLNLRNATTGNPGVERLEALGNVYGVPVAYFLAEDLPGGEPEADTGGSSDSSPDPEKVLTRLMLLVSIVERRDLDGTYADKELAHLIRERGGLLTEDDIVRLRAGEWQDHLFSRLRAFATTIGVPADFFFDEEVAAKVAEDLKLLSALKGIGARQVAMRRVAELDEDALSALTPMIEHLSNRTKP</sequence>
<name>A0A2X0IRE0_9ACTN</name>